<accession>A0A1B0BZN8</accession>
<evidence type="ECO:0000313" key="1">
    <source>
        <dbReference type="EnsemblMetazoa" id="GPPI045253-PA"/>
    </source>
</evidence>
<dbReference type="VEuPathDB" id="VectorBase:GPPI045253"/>
<proteinExistence type="predicted"/>
<keyword evidence="2" id="KW-1185">Reference proteome</keyword>
<evidence type="ECO:0000313" key="2">
    <source>
        <dbReference type="Proteomes" id="UP000092460"/>
    </source>
</evidence>
<dbReference type="EMBL" id="JXJN01023217">
    <property type="status" value="NOT_ANNOTATED_CDS"/>
    <property type="molecule type" value="Genomic_DNA"/>
</dbReference>
<reference evidence="2" key="1">
    <citation type="submission" date="2015-01" db="EMBL/GenBank/DDBJ databases">
        <authorList>
            <person name="Aksoy S."/>
            <person name="Warren W."/>
            <person name="Wilson R.K."/>
        </authorList>
    </citation>
    <scope>NUCLEOTIDE SEQUENCE [LARGE SCALE GENOMIC DNA]</scope>
    <source>
        <strain evidence="2">IAEA</strain>
    </source>
</reference>
<protein>
    <submittedName>
        <fullName evidence="1">Uncharacterized protein</fullName>
    </submittedName>
</protein>
<dbReference type="EnsemblMetazoa" id="GPPI045253-RA">
    <property type="protein sequence ID" value="GPPI045253-PA"/>
    <property type="gene ID" value="GPPI045253"/>
</dbReference>
<sequence>MSSNYAGKEVPNECKESRKQPTIMKVMLAGNGKKGRHLVIMDSDDDLQNEENVNMNLENLHDTQNEVFHSSNINKLNLKLHEKTNILCLACKNMNVQAQVFDEPLVKDKSKPISS</sequence>
<organism evidence="1 2">
    <name type="scientific">Glossina palpalis gambiensis</name>
    <dbReference type="NCBI Taxonomy" id="67801"/>
    <lineage>
        <taxon>Eukaryota</taxon>
        <taxon>Metazoa</taxon>
        <taxon>Ecdysozoa</taxon>
        <taxon>Arthropoda</taxon>
        <taxon>Hexapoda</taxon>
        <taxon>Insecta</taxon>
        <taxon>Pterygota</taxon>
        <taxon>Neoptera</taxon>
        <taxon>Endopterygota</taxon>
        <taxon>Diptera</taxon>
        <taxon>Brachycera</taxon>
        <taxon>Muscomorpha</taxon>
        <taxon>Hippoboscoidea</taxon>
        <taxon>Glossinidae</taxon>
        <taxon>Glossina</taxon>
    </lineage>
</organism>
<reference evidence="1" key="2">
    <citation type="submission" date="2020-05" db="UniProtKB">
        <authorList>
            <consortium name="EnsemblMetazoa"/>
        </authorList>
    </citation>
    <scope>IDENTIFICATION</scope>
    <source>
        <strain evidence="1">IAEA</strain>
    </source>
</reference>
<dbReference type="Proteomes" id="UP000092460">
    <property type="component" value="Unassembled WGS sequence"/>
</dbReference>
<dbReference type="AlphaFoldDB" id="A0A1B0BZN8"/>
<name>A0A1B0BZN8_9MUSC</name>